<dbReference type="EMBL" id="HBIS01004337">
    <property type="protein sequence ID" value="CAE0610116.1"/>
    <property type="molecule type" value="Transcribed_RNA"/>
</dbReference>
<gene>
    <name evidence="1" type="ORF">PSAL00342_LOCUS3938</name>
    <name evidence="2" type="ORF">PSAL00342_LOCUS3939</name>
</gene>
<dbReference type="PANTHER" id="PTHR34123:SF3">
    <property type="entry name" value="SNOAL-LIKE DOMAIN-CONTAINING PROTEIN"/>
    <property type="match status" value="1"/>
</dbReference>
<organism evidence="2">
    <name type="scientific">Picocystis salinarum</name>
    <dbReference type="NCBI Taxonomy" id="88271"/>
    <lineage>
        <taxon>Eukaryota</taxon>
        <taxon>Viridiplantae</taxon>
        <taxon>Chlorophyta</taxon>
        <taxon>Picocystophyceae</taxon>
        <taxon>Picocystales</taxon>
        <taxon>Picocystaceae</taxon>
        <taxon>Picocystis</taxon>
    </lineage>
</organism>
<dbReference type="InterPro" id="IPR032710">
    <property type="entry name" value="NTF2-like_dom_sf"/>
</dbReference>
<accession>A0A6U9QRR0</accession>
<evidence type="ECO:0008006" key="3">
    <source>
        <dbReference type="Google" id="ProtNLM"/>
    </source>
</evidence>
<dbReference type="SUPFAM" id="SSF54427">
    <property type="entry name" value="NTF2-like"/>
    <property type="match status" value="1"/>
</dbReference>
<name>A0A6U9QRR0_9CHLO</name>
<dbReference type="EMBL" id="HBIS01004336">
    <property type="protein sequence ID" value="CAE0610115.1"/>
    <property type="molecule type" value="Transcribed_RNA"/>
</dbReference>
<dbReference type="InterPro" id="IPR018790">
    <property type="entry name" value="DUF2358"/>
</dbReference>
<evidence type="ECO:0000313" key="2">
    <source>
        <dbReference type="EMBL" id="CAE0610116.1"/>
    </source>
</evidence>
<dbReference type="Pfam" id="PF10184">
    <property type="entry name" value="DUF2358"/>
    <property type="match status" value="1"/>
</dbReference>
<evidence type="ECO:0000313" key="1">
    <source>
        <dbReference type="EMBL" id="CAE0610115.1"/>
    </source>
</evidence>
<sequence>MAGKVQLPCHRITRRTWLRTTLATDVAWKWGEKTTLAAEKGERVKWRGISPGEVRDILEKDIEIGQYFVTGKLTQEIFEDNCRFVDPTNDVVGLKRYLSALNILFDPLNSSVNLLGIQLIDDSTIVADYEAQGVLQLPWRPLVKPYRGHIVYNLNKDGLVQKQEQTWDISALDALLETFTPGPRMESRS</sequence>
<reference evidence="2" key="1">
    <citation type="submission" date="2021-01" db="EMBL/GenBank/DDBJ databases">
        <authorList>
            <person name="Corre E."/>
            <person name="Pelletier E."/>
            <person name="Niang G."/>
            <person name="Scheremetjew M."/>
            <person name="Finn R."/>
            <person name="Kale V."/>
            <person name="Holt S."/>
            <person name="Cochrane G."/>
            <person name="Meng A."/>
            <person name="Brown T."/>
            <person name="Cohen L."/>
        </authorList>
    </citation>
    <scope>NUCLEOTIDE SEQUENCE</scope>
    <source>
        <strain evidence="2">CCMP1897</strain>
    </source>
</reference>
<dbReference type="AlphaFoldDB" id="A0A6U9QRR0"/>
<protein>
    <recommendedName>
        <fullName evidence="3">SnoaL-like domain-containing protein</fullName>
    </recommendedName>
</protein>
<proteinExistence type="predicted"/>
<dbReference type="PANTHER" id="PTHR34123">
    <property type="entry name" value="OS04G0578200 PROTEIN"/>
    <property type="match status" value="1"/>
</dbReference>